<dbReference type="EMBL" id="CP151507">
    <property type="protein sequence ID" value="WZN63335.1"/>
    <property type="molecule type" value="Genomic_DNA"/>
</dbReference>
<evidence type="ECO:0000313" key="2">
    <source>
        <dbReference type="EMBL" id="WZN63335.1"/>
    </source>
</evidence>
<feature type="compositionally biased region" description="Low complexity" evidence="1">
    <location>
        <begin position="15"/>
        <end position="35"/>
    </location>
</feature>
<protein>
    <submittedName>
        <fullName evidence="2">Uncharacterized protein</fullName>
    </submittedName>
</protein>
<organism evidence="2 3">
    <name type="scientific">Chloropicon roscoffensis</name>
    <dbReference type="NCBI Taxonomy" id="1461544"/>
    <lineage>
        <taxon>Eukaryota</taxon>
        <taxon>Viridiplantae</taxon>
        <taxon>Chlorophyta</taxon>
        <taxon>Chloropicophyceae</taxon>
        <taxon>Chloropicales</taxon>
        <taxon>Chloropicaceae</taxon>
        <taxon>Chloropicon</taxon>
    </lineage>
</organism>
<feature type="region of interest" description="Disordered" evidence="1">
    <location>
        <begin position="13"/>
        <end position="38"/>
    </location>
</feature>
<evidence type="ECO:0000313" key="3">
    <source>
        <dbReference type="Proteomes" id="UP001472866"/>
    </source>
</evidence>
<dbReference type="InterPro" id="IPR021503">
    <property type="entry name" value="DUF3110"/>
</dbReference>
<keyword evidence="3" id="KW-1185">Reference proteome</keyword>
<dbReference type="Proteomes" id="UP001472866">
    <property type="component" value="Chromosome 07"/>
</dbReference>
<sequence>MAPASCARRAGLAVPAGATARASTSPRAASPSAGGREPRRLVIFNNSESLADCSKRTGIAVERLEGAKKKAGGRVLVVNDYVEDLPEDRSAVREATAPESTALTRAGETWATLRDATPPWAGVALPALALALALAAVTRARRPREDRRGPSATPTPVGAESFDVSDLDLTPGRMEWWRDLPFVCVILFSSDQGGSQWFSVDMGEEGRRENRILGFESADDANRLRYVVGATPDFAGKFPRVQVVSPQDLLHASNTLETEVFVVRGGQLAPSAGDSLKVIEDGLSEIYFKEKLGVKYET</sequence>
<dbReference type="Pfam" id="PF11360">
    <property type="entry name" value="DUF3110"/>
    <property type="match status" value="1"/>
</dbReference>
<evidence type="ECO:0000256" key="1">
    <source>
        <dbReference type="SAM" id="MobiDB-lite"/>
    </source>
</evidence>
<dbReference type="AlphaFoldDB" id="A0AAX4PCK4"/>
<accession>A0AAX4PCK4</accession>
<proteinExistence type="predicted"/>
<reference evidence="2 3" key="1">
    <citation type="submission" date="2024-03" db="EMBL/GenBank/DDBJ databases">
        <title>Complete genome sequence of the green alga Chloropicon roscoffensis RCC1871.</title>
        <authorList>
            <person name="Lemieux C."/>
            <person name="Pombert J.-F."/>
            <person name="Otis C."/>
            <person name="Turmel M."/>
        </authorList>
    </citation>
    <scope>NUCLEOTIDE SEQUENCE [LARGE SCALE GENOMIC DNA]</scope>
    <source>
        <strain evidence="2 3">RCC1871</strain>
    </source>
</reference>
<gene>
    <name evidence="2" type="ORF">HKI87_07g48830</name>
</gene>
<name>A0AAX4PCK4_9CHLO</name>